<feature type="coiled-coil region" evidence="1">
    <location>
        <begin position="4"/>
        <end position="31"/>
    </location>
</feature>
<feature type="transmembrane region" description="Helical" evidence="2">
    <location>
        <begin position="43"/>
        <end position="62"/>
    </location>
</feature>
<evidence type="ECO:0000313" key="4">
    <source>
        <dbReference type="Proteomes" id="UP000038011"/>
    </source>
</evidence>
<dbReference type="EMBL" id="JXMU01000019">
    <property type="protein sequence ID" value="KPB00571.1"/>
    <property type="molecule type" value="Genomic_DNA"/>
</dbReference>
<proteinExistence type="predicted"/>
<dbReference type="AlphaFoldDB" id="A0A0N0E6Z0"/>
<accession>A0A0N0E6Z0</accession>
<evidence type="ECO:0000256" key="2">
    <source>
        <dbReference type="SAM" id="Phobius"/>
    </source>
</evidence>
<keyword evidence="2" id="KW-1133">Transmembrane helix</keyword>
<protein>
    <submittedName>
        <fullName evidence="3">Uncharacterized protein</fullName>
    </submittedName>
</protein>
<organism evidence="3 4">
    <name type="scientific">Ahrensia marina</name>
    <dbReference type="NCBI Taxonomy" id="1514904"/>
    <lineage>
        <taxon>Bacteria</taxon>
        <taxon>Pseudomonadati</taxon>
        <taxon>Pseudomonadota</taxon>
        <taxon>Alphaproteobacteria</taxon>
        <taxon>Hyphomicrobiales</taxon>
        <taxon>Ahrensiaceae</taxon>
        <taxon>Ahrensia</taxon>
    </lineage>
</organism>
<keyword evidence="4" id="KW-1185">Reference proteome</keyword>
<dbReference type="Proteomes" id="UP000038011">
    <property type="component" value="Unassembled WGS sequence"/>
</dbReference>
<comment type="caution">
    <text evidence="3">The sequence shown here is derived from an EMBL/GenBank/DDBJ whole genome shotgun (WGS) entry which is preliminary data.</text>
</comment>
<sequence>MNVNKDDNAALQEIRRRLQNAQTEHAAKARLASQRKMRAHIKMMCAVILICLTVFVITKGLAAL</sequence>
<evidence type="ECO:0000256" key="1">
    <source>
        <dbReference type="SAM" id="Coils"/>
    </source>
</evidence>
<keyword evidence="2" id="KW-0812">Transmembrane</keyword>
<reference evidence="3 4" key="1">
    <citation type="submission" date="2015-01" db="EMBL/GenBank/DDBJ databases">
        <title>Ahrensia donghaiensis sp. nov., a novel dimethylsulphoniopropionate-cleavage bacterium isolated from seawater and emended descriptions of the genus Ahrensia and Ahrensia kielensis.</title>
        <authorList>
            <person name="Liu J."/>
        </authorList>
    </citation>
    <scope>NUCLEOTIDE SEQUENCE [LARGE SCALE GENOMIC DNA]</scope>
    <source>
        <strain evidence="3 4">LZD062</strain>
    </source>
</reference>
<evidence type="ECO:0000313" key="3">
    <source>
        <dbReference type="EMBL" id="KPB00571.1"/>
    </source>
</evidence>
<keyword evidence="2" id="KW-0472">Membrane</keyword>
<name>A0A0N0E6Z0_9HYPH</name>
<keyword evidence="1" id="KW-0175">Coiled coil</keyword>
<gene>
    <name evidence="3" type="ORF">SU32_13085</name>
</gene>
<dbReference type="PATRIC" id="fig|1514904.3.peg.1472"/>